<keyword evidence="3" id="KW-1185">Reference proteome</keyword>
<accession>A0A2A6RMD6</accession>
<dbReference type="Proteomes" id="UP000220527">
    <property type="component" value="Unassembled WGS sequence"/>
</dbReference>
<dbReference type="EMBL" id="NQWI01000017">
    <property type="protein sequence ID" value="PDW04020.1"/>
    <property type="molecule type" value="Genomic_DNA"/>
</dbReference>
<evidence type="ECO:0000256" key="1">
    <source>
        <dbReference type="SAM" id="Phobius"/>
    </source>
</evidence>
<reference evidence="3" key="1">
    <citation type="submission" date="2017-08" db="EMBL/GenBank/DDBJ databases">
        <authorList>
            <person name="Grouzdev D.S."/>
            <person name="Gaisin V.A."/>
            <person name="Rysina M.S."/>
            <person name="Gorlenko V.M."/>
        </authorList>
    </citation>
    <scope>NUCLEOTIDE SEQUENCE [LARGE SCALE GENOMIC DNA]</scope>
    <source>
        <strain evidence="3">Kir15-3F</strain>
    </source>
</reference>
<keyword evidence="1" id="KW-1133">Transmembrane helix</keyword>
<evidence type="ECO:0000313" key="2">
    <source>
        <dbReference type="EMBL" id="PDW04020.1"/>
    </source>
</evidence>
<keyword evidence="1" id="KW-0812">Transmembrane</keyword>
<sequence>MADTTESAPALTYAPLPPLYKAMIWTSFLINAVLIVVVGVLVGILLLNRNQVAGLSELGPTFAANNVAELQDVVVKLQDSTIIYTVPLDTSLPVELDVPINRDTIMTPRNVVQLTEPVPLQAPAQITFPGGGGNLNATVNIELPVGLELPVDLNMDVKLITAIPIQLDVPVNIPLAETELGPQFLRLGNIVDRLVTPIAPLLPMPATPPDSSQPNP</sequence>
<name>A0A2A6RMD6_9CHLR</name>
<evidence type="ECO:0000313" key="3">
    <source>
        <dbReference type="Proteomes" id="UP000220527"/>
    </source>
</evidence>
<proteinExistence type="predicted"/>
<protein>
    <submittedName>
        <fullName evidence="2">Uncharacterized protein</fullName>
    </submittedName>
</protein>
<gene>
    <name evidence="2" type="ORF">CJ255_06010</name>
</gene>
<keyword evidence="1" id="KW-0472">Membrane</keyword>
<comment type="caution">
    <text evidence="2">The sequence shown here is derived from an EMBL/GenBank/DDBJ whole genome shotgun (WGS) entry which is preliminary data.</text>
</comment>
<dbReference type="OrthoDB" id="156232at2"/>
<feature type="transmembrane region" description="Helical" evidence="1">
    <location>
        <begin position="22"/>
        <end position="47"/>
    </location>
</feature>
<organism evidence="2 3">
    <name type="scientific">Candidatus Viridilinea mediisalina</name>
    <dbReference type="NCBI Taxonomy" id="2024553"/>
    <lineage>
        <taxon>Bacteria</taxon>
        <taxon>Bacillati</taxon>
        <taxon>Chloroflexota</taxon>
        <taxon>Chloroflexia</taxon>
        <taxon>Chloroflexales</taxon>
        <taxon>Chloroflexineae</taxon>
        <taxon>Oscillochloridaceae</taxon>
        <taxon>Candidatus Viridilinea</taxon>
    </lineage>
</organism>
<dbReference type="AlphaFoldDB" id="A0A2A6RMD6"/>